<organism evidence="1 2">
    <name type="scientific">Puccinia sorghi</name>
    <dbReference type="NCBI Taxonomy" id="27349"/>
    <lineage>
        <taxon>Eukaryota</taxon>
        <taxon>Fungi</taxon>
        <taxon>Dikarya</taxon>
        <taxon>Basidiomycota</taxon>
        <taxon>Pucciniomycotina</taxon>
        <taxon>Pucciniomycetes</taxon>
        <taxon>Pucciniales</taxon>
        <taxon>Pucciniaceae</taxon>
        <taxon>Puccinia</taxon>
    </lineage>
</organism>
<sequence length="67" mass="7301">MANNKGGSSKTNIPKLDNTNFLHCSMQIKAHLCHKGLIKYITKAPVELSGAAANSVKKSMLRQWTSS</sequence>
<dbReference type="EMBL" id="LAVV01007771">
    <property type="protein sequence ID" value="KNZ54825.1"/>
    <property type="molecule type" value="Genomic_DNA"/>
</dbReference>
<proteinExistence type="predicted"/>
<gene>
    <name evidence="1" type="ORF">VP01_2842g3</name>
</gene>
<dbReference type="VEuPathDB" id="FungiDB:VP01_2842g3"/>
<protein>
    <submittedName>
        <fullName evidence="1">Uncharacterized protein</fullName>
    </submittedName>
</protein>
<comment type="caution">
    <text evidence="1">The sequence shown here is derived from an EMBL/GenBank/DDBJ whole genome shotgun (WGS) entry which is preliminary data.</text>
</comment>
<evidence type="ECO:0000313" key="2">
    <source>
        <dbReference type="Proteomes" id="UP000037035"/>
    </source>
</evidence>
<dbReference type="Proteomes" id="UP000037035">
    <property type="component" value="Unassembled WGS sequence"/>
</dbReference>
<accession>A0A0L6V3W0</accession>
<name>A0A0L6V3W0_9BASI</name>
<reference evidence="1 2" key="1">
    <citation type="submission" date="2015-08" db="EMBL/GenBank/DDBJ databases">
        <title>Next Generation Sequencing and Analysis of the Genome of Puccinia sorghi L Schw, the Causal Agent of Maize Common Rust.</title>
        <authorList>
            <person name="Rochi L."/>
            <person name="Burguener G."/>
            <person name="Darino M."/>
            <person name="Turjanski A."/>
            <person name="Kreff E."/>
            <person name="Dieguez M.J."/>
            <person name="Sacco F."/>
        </authorList>
    </citation>
    <scope>NUCLEOTIDE SEQUENCE [LARGE SCALE GENOMIC DNA]</scope>
    <source>
        <strain evidence="1 2">RO10H11247</strain>
    </source>
</reference>
<dbReference type="AlphaFoldDB" id="A0A0L6V3W0"/>
<keyword evidence="2" id="KW-1185">Reference proteome</keyword>
<evidence type="ECO:0000313" key="1">
    <source>
        <dbReference type="EMBL" id="KNZ54825.1"/>
    </source>
</evidence>
<dbReference type="OrthoDB" id="2516436at2759"/>